<dbReference type="InterPro" id="IPR001841">
    <property type="entry name" value="Znf_RING"/>
</dbReference>
<dbReference type="OMA" id="GEGGWKH"/>
<sequence>MSSIVYRRKQQDGSLTYAPPQSPLLSSSSPYIMSYGTESTPESSSTRISPALLLFIVILAAVVFISGLLHLLIRFLLRRPSTSIYDSNRYTESSDSHALQRQLQQLFRLHDSGLEQTLVDALPVFYYKEIIGLKEPFDCAVCLCEFSHNDKLRLLPTCSHAFHISCIDTWLLSNSTCPLCRGSLVNTDAVAGPQALNLDDSWRLPSAFPINVENAAHCGPKLAIDEEKDSQKRVFSVRLGKFKSLNVDEESREIKEETSSCRLDSRRCYSMGSYQYVEGAMDLQVALSNPCTHNARVVLKNGNVRGRQYRISPGDEEGKKISGRSRGESFSVSKIWLWSKNSRGPSFPNDHVVVARQPAGVPNDGAIEETNSRINEDA</sequence>
<protein>
    <recommendedName>
        <fullName evidence="4">RING-type E3 ubiquitin transferase</fullName>
        <ecNumber evidence="4">2.3.2.27</ecNumber>
    </recommendedName>
</protein>
<dbReference type="PROSITE" id="PS50089">
    <property type="entry name" value="ZF_RING_2"/>
    <property type="match status" value="1"/>
</dbReference>
<dbReference type="CDD" id="cd16461">
    <property type="entry name" value="RING-H2_EL5-like"/>
    <property type="match status" value="1"/>
</dbReference>
<dbReference type="Gramene" id="KCW83430">
    <property type="protein sequence ID" value="KCW83430"/>
    <property type="gene ID" value="EUGRSUZ_B00353"/>
</dbReference>
<dbReference type="InterPro" id="IPR013083">
    <property type="entry name" value="Znf_RING/FYVE/PHD"/>
</dbReference>
<comment type="similarity">
    <text evidence="13">Belongs to the RING-type zinc finger family. ATL subfamily.</text>
</comment>
<evidence type="ECO:0000256" key="10">
    <source>
        <dbReference type="ARBA" id="ARBA00022833"/>
    </source>
</evidence>
<dbReference type="EC" id="2.3.2.27" evidence="4"/>
<evidence type="ECO:0000256" key="12">
    <source>
        <dbReference type="ARBA" id="ARBA00023136"/>
    </source>
</evidence>
<evidence type="ECO:0000256" key="14">
    <source>
        <dbReference type="PROSITE-ProRule" id="PRU00175"/>
    </source>
</evidence>
<feature type="transmembrane region" description="Helical" evidence="16">
    <location>
        <begin position="52"/>
        <end position="77"/>
    </location>
</feature>
<comment type="catalytic activity">
    <reaction evidence="1">
        <text>S-ubiquitinyl-[E2 ubiquitin-conjugating enzyme]-L-cysteine + [acceptor protein]-L-lysine = [E2 ubiquitin-conjugating enzyme]-L-cysteine + N(6)-ubiquitinyl-[acceptor protein]-L-lysine.</text>
        <dbReference type="EC" id="2.3.2.27"/>
    </reaction>
</comment>
<dbReference type="GO" id="GO:0008270">
    <property type="term" value="F:zinc ion binding"/>
    <property type="evidence" value="ECO:0007669"/>
    <property type="project" value="UniProtKB-KW"/>
</dbReference>
<organism evidence="18">
    <name type="scientific">Eucalyptus grandis</name>
    <name type="common">Flooded gum</name>
    <dbReference type="NCBI Taxonomy" id="71139"/>
    <lineage>
        <taxon>Eukaryota</taxon>
        <taxon>Viridiplantae</taxon>
        <taxon>Streptophyta</taxon>
        <taxon>Embryophyta</taxon>
        <taxon>Tracheophyta</taxon>
        <taxon>Spermatophyta</taxon>
        <taxon>Magnoliopsida</taxon>
        <taxon>eudicotyledons</taxon>
        <taxon>Gunneridae</taxon>
        <taxon>Pentapetalae</taxon>
        <taxon>rosids</taxon>
        <taxon>malvids</taxon>
        <taxon>Myrtales</taxon>
        <taxon>Myrtaceae</taxon>
        <taxon>Myrtoideae</taxon>
        <taxon>Eucalypteae</taxon>
        <taxon>Eucalyptus</taxon>
    </lineage>
</organism>
<feature type="region of interest" description="Disordered" evidence="15">
    <location>
        <begin position="1"/>
        <end position="22"/>
    </location>
</feature>
<keyword evidence="5" id="KW-0808">Transferase</keyword>
<dbReference type="AlphaFoldDB" id="A0A059CZS2"/>
<keyword evidence="9" id="KW-0833">Ubl conjugation pathway</keyword>
<evidence type="ECO:0000256" key="5">
    <source>
        <dbReference type="ARBA" id="ARBA00022679"/>
    </source>
</evidence>
<evidence type="ECO:0000256" key="6">
    <source>
        <dbReference type="ARBA" id="ARBA00022692"/>
    </source>
</evidence>
<dbReference type="eggNOG" id="KOG0800">
    <property type="taxonomic scope" value="Eukaryota"/>
</dbReference>
<dbReference type="Gene3D" id="3.30.40.10">
    <property type="entry name" value="Zinc/RING finger domain, C3HC4 (zinc finger)"/>
    <property type="match status" value="1"/>
</dbReference>
<evidence type="ECO:0000256" key="15">
    <source>
        <dbReference type="SAM" id="MobiDB-lite"/>
    </source>
</evidence>
<evidence type="ECO:0000256" key="7">
    <source>
        <dbReference type="ARBA" id="ARBA00022723"/>
    </source>
</evidence>
<dbReference type="SMART" id="SM00184">
    <property type="entry name" value="RING"/>
    <property type="match status" value="1"/>
</dbReference>
<keyword evidence="8 14" id="KW-0863">Zinc-finger</keyword>
<evidence type="ECO:0000256" key="4">
    <source>
        <dbReference type="ARBA" id="ARBA00012483"/>
    </source>
</evidence>
<evidence type="ECO:0000256" key="2">
    <source>
        <dbReference type="ARBA" id="ARBA00004167"/>
    </source>
</evidence>
<dbReference type="SUPFAM" id="SSF57850">
    <property type="entry name" value="RING/U-box"/>
    <property type="match status" value="1"/>
</dbReference>
<dbReference type="PANTHER" id="PTHR45768">
    <property type="entry name" value="E3 UBIQUITIN-PROTEIN LIGASE RNF13-LIKE"/>
    <property type="match status" value="1"/>
</dbReference>
<evidence type="ECO:0000256" key="8">
    <source>
        <dbReference type="ARBA" id="ARBA00022771"/>
    </source>
</evidence>
<evidence type="ECO:0000256" key="13">
    <source>
        <dbReference type="ARBA" id="ARBA00024209"/>
    </source>
</evidence>
<keyword evidence="7" id="KW-0479">Metal-binding</keyword>
<keyword evidence="6 16" id="KW-0812">Transmembrane</keyword>
<dbReference type="GO" id="GO:0061630">
    <property type="term" value="F:ubiquitin protein ligase activity"/>
    <property type="evidence" value="ECO:0007669"/>
    <property type="project" value="UniProtKB-EC"/>
</dbReference>
<accession>A0A059CZS2</accession>
<dbReference type="GO" id="GO:0016020">
    <property type="term" value="C:membrane"/>
    <property type="evidence" value="ECO:0007669"/>
    <property type="project" value="UniProtKB-SubCell"/>
</dbReference>
<keyword evidence="11 16" id="KW-1133">Transmembrane helix</keyword>
<feature type="domain" description="RING-type" evidence="17">
    <location>
        <begin position="139"/>
        <end position="181"/>
    </location>
</feature>
<keyword evidence="10" id="KW-0862">Zinc</keyword>
<comment type="subcellular location">
    <subcellularLocation>
        <location evidence="2">Membrane</location>
        <topology evidence="2">Single-pass membrane protein</topology>
    </subcellularLocation>
</comment>
<evidence type="ECO:0000256" key="11">
    <source>
        <dbReference type="ARBA" id="ARBA00022989"/>
    </source>
</evidence>
<proteinExistence type="inferred from homology"/>
<evidence type="ECO:0000256" key="1">
    <source>
        <dbReference type="ARBA" id="ARBA00000900"/>
    </source>
</evidence>
<evidence type="ECO:0000256" key="16">
    <source>
        <dbReference type="SAM" id="Phobius"/>
    </source>
</evidence>
<dbReference type="EMBL" id="KK198754">
    <property type="protein sequence ID" value="KCW83430.1"/>
    <property type="molecule type" value="Genomic_DNA"/>
</dbReference>
<keyword evidence="12 16" id="KW-0472">Membrane</keyword>
<evidence type="ECO:0000256" key="3">
    <source>
        <dbReference type="ARBA" id="ARBA00004906"/>
    </source>
</evidence>
<comment type="pathway">
    <text evidence="3">Protein modification; protein ubiquitination.</text>
</comment>
<feature type="region of interest" description="Disordered" evidence="15">
    <location>
        <begin position="358"/>
        <end position="378"/>
    </location>
</feature>
<dbReference type="FunFam" id="3.30.40.10:FF:000231">
    <property type="entry name" value="RING-H2 finger protein ATL46"/>
    <property type="match status" value="1"/>
</dbReference>
<dbReference type="PANTHER" id="PTHR45768:SF18">
    <property type="entry name" value="RING-H2 FINGER PROTEIN ATL47-RELATED"/>
    <property type="match status" value="1"/>
</dbReference>
<gene>
    <name evidence="18" type="ORF">EUGRSUZ_B00353</name>
</gene>
<dbReference type="InParanoid" id="A0A059CZS2"/>
<evidence type="ECO:0000256" key="9">
    <source>
        <dbReference type="ARBA" id="ARBA00022786"/>
    </source>
</evidence>
<reference evidence="18" key="1">
    <citation type="submission" date="2013-07" db="EMBL/GenBank/DDBJ databases">
        <title>The genome of Eucalyptus grandis.</title>
        <authorList>
            <person name="Schmutz J."/>
            <person name="Hayes R."/>
            <person name="Myburg A."/>
            <person name="Tuskan G."/>
            <person name="Grattapaglia D."/>
            <person name="Rokhsar D.S."/>
        </authorList>
    </citation>
    <scope>NUCLEOTIDE SEQUENCE</scope>
    <source>
        <tissue evidence="18">Leaf extractions</tissue>
    </source>
</reference>
<evidence type="ECO:0000313" key="18">
    <source>
        <dbReference type="EMBL" id="KCW83430.1"/>
    </source>
</evidence>
<dbReference type="Pfam" id="PF13639">
    <property type="entry name" value="zf-RING_2"/>
    <property type="match status" value="1"/>
</dbReference>
<evidence type="ECO:0000259" key="17">
    <source>
        <dbReference type="PROSITE" id="PS50089"/>
    </source>
</evidence>
<name>A0A059CZS2_EUCGR</name>